<keyword evidence="1" id="KW-0472">Membrane</keyword>
<dbReference type="EMBL" id="NOKA02000086">
    <property type="protein sequence ID" value="RDY28446.1"/>
    <property type="molecule type" value="Genomic_DNA"/>
</dbReference>
<accession>A0A371J714</accession>
<sequence length="117" mass="13698">MLAVEVITLCILTKKIDNIKMKMSQFFRPLVIGNIVLILYNVFFINIIGIESVGMLKVFNLLPFGVLLKVMIVSFFLYLDRRKIFDRTIFIYKKGIIKMTIFFILEYAYSCVGYFSI</sequence>
<keyword evidence="3" id="KW-1185">Reference proteome</keyword>
<reference evidence="2 3" key="1">
    <citation type="journal article" date="2017" name="Genome Announc.">
        <title>Draft Genome Sequence of a Sporulating and Motile Strain of Lachnotalea glycerini Isolated from Water in Quebec City, Canada.</title>
        <authorList>
            <person name="Maheux A.F."/>
            <person name="Boudreau D.K."/>
            <person name="Berube E."/>
            <person name="Boissinot M."/>
            <person name="Raymond F."/>
            <person name="Brodeur S."/>
            <person name="Corbeil J."/>
            <person name="Isabel S."/>
            <person name="Omar R.F."/>
            <person name="Bergeron M.G."/>
        </authorList>
    </citation>
    <scope>NUCLEOTIDE SEQUENCE [LARGE SCALE GENOMIC DNA]</scope>
    <source>
        <strain evidence="2 3">CCRI-19302</strain>
    </source>
</reference>
<feature type="transmembrane region" description="Helical" evidence="1">
    <location>
        <begin position="99"/>
        <end position="116"/>
    </location>
</feature>
<feature type="transmembrane region" description="Helical" evidence="1">
    <location>
        <begin position="61"/>
        <end position="79"/>
    </location>
</feature>
<protein>
    <submittedName>
        <fullName evidence="2">Uncharacterized protein</fullName>
    </submittedName>
</protein>
<dbReference type="Proteomes" id="UP000216411">
    <property type="component" value="Unassembled WGS sequence"/>
</dbReference>
<feature type="transmembrane region" description="Helical" evidence="1">
    <location>
        <begin position="30"/>
        <end position="49"/>
    </location>
</feature>
<dbReference type="AlphaFoldDB" id="A0A371J714"/>
<proteinExistence type="predicted"/>
<evidence type="ECO:0000313" key="2">
    <source>
        <dbReference type="EMBL" id="RDY28446.1"/>
    </source>
</evidence>
<keyword evidence="1" id="KW-1133">Transmembrane helix</keyword>
<evidence type="ECO:0000313" key="3">
    <source>
        <dbReference type="Proteomes" id="UP000216411"/>
    </source>
</evidence>
<evidence type="ECO:0000256" key="1">
    <source>
        <dbReference type="SAM" id="Phobius"/>
    </source>
</evidence>
<gene>
    <name evidence="2" type="ORF">CG710_019665</name>
</gene>
<keyword evidence="1" id="KW-0812">Transmembrane</keyword>
<comment type="caution">
    <text evidence="2">The sequence shown here is derived from an EMBL/GenBank/DDBJ whole genome shotgun (WGS) entry which is preliminary data.</text>
</comment>
<organism evidence="2 3">
    <name type="scientific">Lachnotalea glycerini</name>
    <dbReference type="NCBI Taxonomy" id="1763509"/>
    <lineage>
        <taxon>Bacteria</taxon>
        <taxon>Bacillati</taxon>
        <taxon>Bacillota</taxon>
        <taxon>Clostridia</taxon>
        <taxon>Lachnospirales</taxon>
        <taxon>Lachnospiraceae</taxon>
        <taxon>Lachnotalea</taxon>
    </lineage>
</organism>
<name>A0A371J714_9FIRM</name>